<proteinExistence type="predicted"/>
<keyword evidence="2" id="KW-1185">Reference proteome</keyword>
<accession>A0A4V5MQK9</accession>
<name>A0A4V5MQK9_9NEIS</name>
<reference evidence="1 2" key="1">
    <citation type="submission" date="2019-04" db="EMBL/GenBank/DDBJ databases">
        <title>Chitiniphilus eburnea sp. nov., a novel chitinolytic bacterium isolated from aquaculture sludge.</title>
        <authorList>
            <person name="Sheng M."/>
        </authorList>
    </citation>
    <scope>NUCLEOTIDE SEQUENCE [LARGE SCALE GENOMIC DNA]</scope>
    <source>
        <strain evidence="1 2">HX-2-15</strain>
    </source>
</reference>
<evidence type="ECO:0000313" key="1">
    <source>
        <dbReference type="EMBL" id="TJZ72938.1"/>
    </source>
</evidence>
<organism evidence="1 2">
    <name type="scientific">Chitiniphilus eburneus</name>
    <dbReference type="NCBI Taxonomy" id="2571148"/>
    <lineage>
        <taxon>Bacteria</taxon>
        <taxon>Pseudomonadati</taxon>
        <taxon>Pseudomonadota</taxon>
        <taxon>Betaproteobacteria</taxon>
        <taxon>Neisseriales</taxon>
        <taxon>Chitinibacteraceae</taxon>
        <taxon>Chitiniphilus</taxon>
    </lineage>
</organism>
<sequence>MQAEFQTDVVQVCGGLGVCLFPSWLGRQLILFVKKTEECLLDLVKGSQRLPSCEKLSDLCRLEHSACYIHYRLPAAVAKPGQWLEQRPPAIRRLGYPATAIPSRARRYNQAIAANQPMLNGLWTYDATVTC</sequence>
<evidence type="ECO:0000313" key="2">
    <source>
        <dbReference type="Proteomes" id="UP000310016"/>
    </source>
</evidence>
<dbReference type="Proteomes" id="UP000310016">
    <property type="component" value="Unassembled WGS sequence"/>
</dbReference>
<protein>
    <submittedName>
        <fullName evidence="1">Uncharacterized protein</fullName>
    </submittedName>
</protein>
<comment type="caution">
    <text evidence="1">The sequence shown here is derived from an EMBL/GenBank/DDBJ whole genome shotgun (WGS) entry which is preliminary data.</text>
</comment>
<dbReference type="RefSeq" id="WP_136773683.1">
    <property type="nucleotide sequence ID" value="NZ_CP156074.1"/>
</dbReference>
<dbReference type="EMBL" id="SUMF01000013">
    <property type="protein sequence ID" value="TJZ72938.1"/>
    <property type="molecule type" value="Genomic_DNA"/>
</dbReference>
<gene>
    <name evidence="1" type="ORF">FAZ21_12015</name>
</gene>
<dbReference type="AlphaFoldDB" id="A0A4V5MQK9"/>